<dbReference type="RefSeq" id="WP_189491452.1">
    <property type="nucleotide sequence ID" value="NZ_BMZO01000009.1"/>
</dbReference>
<dbReference type="InterPro" id="IPR007420">
    <property type="entry name" value="DUF465"/>
</dbReference>
<organism evidence="2 3">
    <name type="scientific">Limoniibacter endophyticus</name>
    <dbReference type="NCBI Taxonomy" id="1565040"/>
    <lineage>
        <taxon>Bacteria</taxon>
        <taxon>Pseudomonadati</taxon>
        <taxon>Pseudomonadota</taxon>
        <taxon>Alphaproteobacteria</taxon>
        <taxon>Hyphomicrobiales</taxon>
        <taxon>Bartonellaceae</taxon>
        <taxon>Limoniibacter</taxon>
    </lineage>
</organism>
<protein>
    <submittedName>
        <fullName evidence="2">DUF465 domain-containing protein</fullName>
    </submittedName>
</protein>
<reference evidence="2" key="2">
    <citation type="submission" date="2020-09" db="EMBL/GenBank/DDBJ databases">
        <authorList>
            <person name="Sun Q."/>
            <person name="Kim S."/>
        </authorList>
    </citation>
    <scope>NUCLEOTIDE SEQUENCE</scope>
    <source>
        <strain evidence="2">KCTC 42097</strain>
    </source>
</reference>
<dbReference type="InterPro" id="IPR038444">
    <property type="entry name" value="DUF465_sf"/>
</dbReference>
<dbReference type="Gene3D" id="6.10.280.50">
    <property type="match status" value="1"/>
</dbReference>
<name>A0A8J3GJC0_9HYPH</name>
<dbReference type="AlphaFoldDB" id="A0A8J3GJC0"/>
<evidence type="ECO:0000256" key="1">
    <source>
        <dbReference type="SAM" id="MobiDB-lite"/>
    </source>
</evidence>
<comment type="caution">
    <text evidence="2">The sequence shown here is derived from an EMBL/GenBank/DDBJ whole genome shotgun (WGS) entry which is preliminary data.</text>
</comment>
<accession>A0A8J3GJC0</accession>
<feature type="region of interest" description="Disordered" evidence="1">
    <location>
        <begin position="1"/>
        <end position="35"/>
    </location>
</feature>
<reference evidence="2" key="1">
    <citation type="journal article" date="2014" name="Int. J. Syst. Evol. Microbiol.">
        <title>Complete genome sequence of Corynebacterium casei LMG S-19264T (=DSM 44701T), isolated from a smear-ripened cheese.</title>
        <authorList>
            <consortium name="US DOE Joint Genome Institute (JGI-PGF)"/>
            <person name="Walter F."/>
            <person name="Albersmeier A."/>
            <person name="Kalinowski J."/>
            <person name="Ruckert C."/>
        </authorList>
    </citation>
    <scope>NUCLEOTIDE SEQUENCE</scope>
    <source>
        <strain evidence="2">KCTC 42097</strain>
    </source>
</reference>
<evidence type="ECO:0000313" key="2">
    <source>
        <dbReference type="EMBL" id="GHC77080.1"/>
    </source>
</evidence>
<dbReference type="EMBL" id="BMZO01000009">
    <property type="protein sequence ID" value="GHC77080.1"/>
    <property type="molecule type" value="Genomic_DNA"/>
</dbReference>
<dbReference type="Proteomes" id="UP000641137">
    <property type="component" value="Unassembled WGS sequence"/>
</dbReference>
<gene>
    <name evidence="2" type="ORF">GCM10010136_28350</name>
</gene>
<evidence type="ECO:0000313" key="3">
    <source>
        <dbReference type="Proteomes" id="UP000641137"/>
    </source>
</evidence>
<proteinExistence type="predicted"/>
<keyword evidence="3" id="KW-1185">Reference proteome</keyword>
<sequence length="59" mass="6904">MSLTNHLEELRKKHGEMERELDLAKHHPSMSEDQLKDIKRRKLALKDEITKLSASATKH</sequence>
<dbReference type="Pfam" id="PF04325">
    <property type="entry name" value="DUF465"/>
    <property type="match status" value="1"/>
</dbReference>